<evidence type="ECO:0000313" key="2">
    <source>
        <dbReference type="EMBL" id="ORC83574.1"/>
    </source>
</evidence>
<feature type="compositionally biased region" description="Polar residues" evidence="1">
    <location>
        <begin position="201"/>
        <end position="212"/>
    </location>
</feature>
<feature type="compositionally biased region" description="Polar residues" evidence="1">
    <location>
        <begin position="296"/>
        <end position="323"/>
    </location>
</feature>
<organism evidence="2 3">
    <name type="scientific">Trypanosoma theileri</name>
    <dbReference type="NCBI Taxonomy" id="67003"/>
    <lineage>
        <taxon>Eukaryota</taxon>
        <taxon>Discoba</taxon>
        <taxon>Euglenozoa</taxon>
        <taxon>Kinetoplastea</taxon>
        <taxon>Metakinetoplastina</taxon>
        <taxon>Trypanosomatida</taxon>
        <taxon>Trypanosomatidae</taxon>
        <taxon>Trypanosoma</taxon>
    </lineage>
</organism>
<dbReference type="GeneID" id="39990827"/>
<protein>
    <submittedName>
        <fullName evidence="2">Uncharacterized protein</fullName>
    </submittedName>
</protein>
<dbReference type="Proteomes" id="UP000192257">
    <property type="component" value="Unassembled WGS sequence"/>
</dbReference>
<gene>
    <name evidence="2" type="ORF">TM35_000641060</name>
</gene>
<dbReference type="EMBL" id="NBCO01000064">
    <property type="protein sequence ID" value="ORC83574.1"/>
    <property type="molecule type" value="Genomic_DNA"/>
</dbReference>
<evidence type="ECO:0000256" key="1">
    <source>
        <dbReference type="SAM" id="MobiDB-lite"/>
    </source>
</evidence>
<feature type="region of interest" description="Disordered" evidence="1">
    <location>
        <begin position="96"/>
        <end position="137"/>
    </location>
</feature>
<evidence type="ECO:0000313" key="3">
    <source>
        <dbReference type="Proteomes" id="UP000192257"/>
    </source>
</evidence>
<sequence>RVRPAAESEWLTCGAGSRVSACGKYADLCRQRIARAATTTTTTTIDTTVNAGQPKAVMTSDGSGSSNGGGVFSTILNGYHTGVWDLDVIKNPSVPSISTDPDSKVSVPSVVKVPETSHKGKDMEDRISGQDSGDVEIPGETVLRDISDAVPPPLDKPGIFDASTSNAAISQGERNNSSEGSKLEVTAAAEIVTLESKAAETKSSANVSTDSHNAQEDGSEVPVTVSLPADKSSSGDAVSKQSTTQAHWESTTEGGDGNRTNQPVTAADTNTTAESQETNPTIPPSPENTTREAPITTPSPATVSVTAAESQETNTTTPSSPEITVTGAPTTTTPSPVPVTDTQISKIASTEKNNTNVDSIVNPVWMCTAAPLLIVAMLFSATLY</sequence>
<comment type="caution">
    <text evidence="2">The sequence shown here is derived from an EMBL/GenBank/DDBJ whole genome shotgun (WGS) entry which is preliminary data.</text>
</comment>
<feature type="non-terminal residue" evidence="2">
    <location>
        <position position="1"/>
    </location>
</feature>
<feature type="compositionally biased region" description="Polar residues" evidence="1">
    <location>
        <begin position="231"/>
        <end position="280"/>
    </location>
</feature>
<name>A0A1X0NFQ3_9TRYP</name>
<feature type="region of interest" description="Disordered" evidence="1">
    <location>
        <begin position="198"/>
        <end position="339"/>
    </location>
</feature>
<dbReference type="VEuPathDB" id="TriTrypDB:TM35_000641060"/>
<dbReference type="AlphaFoldDB" id="A0A1X0NFQ3"/>
<keyword evidence="3" id="KW-1185">Reference proteome</keyword>
<feature type="compositionally biased region" description="Low complexity" evidence="1">
    <location>
        <begin position="104"/>
        <end position="114"/>
    </location>
</feature>
<dbReference type="RefSeq" id="XP_028877640.1">
    <property type="nucleotide sequence ID" value="XM_029031047.1"/>
</dbReference>
<proteinExistence type="predicted"/>
<feature type="compositionally biased region" description="Low complexity" evidence="1">
    <location>
        <begin position="324"/>
        <end position="339"/>
    </location>
</feature>
<feature type="compositionally biased region" description="Basic and acidic residues" evidence="1">
    <location>
        <begin position="115"/>
        <end position="128"/>
    </location>
</feature>
<reference evidence="2 3" key="1">
    <citation type="submission" date="2017-03" db="EMBL/GenBank/DDBJ databases">
        <title>An alternative strategy for trypanosome survival in the mammalian bloodstream revealed through genome and transcriptome analysis of the ubiquitous bovine parasite Trypanosoma (Megatrypanum) theileri.</title>
        <authorList>
            <person name="Kelly S."/>
            <person name="Ivens A."/>
            <person name="Mott A."/>
            <person name="O'Neill E."/>
            <person name="Emms D."/>
            <person name="Macleod O."/>
            <person name="Voorheis P."/>
            <person name="Matthews J."/>
            <person name="Matthews K."/>
            <person name="Carrington M."/>
        </authorList>
    </citation>
    <scope>NUCLEOTIDE SEQUENCE [LARGE SCALE GENOMIC DNA]</scope>
    <source>
        <strain evidence="2">Edinburgh</strain>
    </source>
</reference>
<accession>A0A1X0NFQ3</accession>